<dbReference type="OrthoDB" id="5985073at2759"/>
<keyword evidence="1" id="KW-0732">Signal</keyword>
<reference evidence="4" key="1">
    <citation type="journal article" date="2017" name="Nat. Ecol. Evol.">
        <title>Genome expansion and lineage-specific genetic innovations in the forest pathogenic fungi Armillaria.</title>
        <authorList>
            <person name="Sipos G."/>
            <person name="Prasanna A.N."/>
            <person name="Walter M.C."/>
            <person name="O'Connor E."/>
            <person name="Balint B."/>
            <person name="Krizsan K."/>
            <person name="Kiss B."/>
            <person name="Hess J."/>
            <person name="Varga T."/>
            <person name="Slot J."/>
            <person name="Riley R."/>
            <person name="Boka B."/>
            <person name="Rigling D."/>
            <person name="Barry K."/>
            <person name="Lee J."/>
            <person name="Mihaltcheva S."/>
            <person name="LaButti K."/>
            <person name="Lipzen A."/>
            <person name="Waldron R."/>
            <person name="Moloney N.M."/>
            <person name="Sperisen C."/>
            <person name="Kredics L."/>
            <person name="Vagvoelgyi C."/>
            <person name="Patrignani A."/>
            <person name="Fitzpatrick D."/>
            <person name="Nagy I."/>
            <person name="Doyle S."/>
            <person name="Anderson J.B."/>
            <person name="Grigoriev I.V."/>
            <person name="Gueldener U."/>
            <person name="Muensterkoetter M."/>
            <person name="Nagy L.G."/>
        </authorList>
    </citation>
    <scope>NUCLEOTIDE SEQUENCE [LARGE SCALE GENOMIC DNA]</scope>
    <source>
        <strain evidence="4">Ar21-2</strain>
    </source>
</reference>
<accession>A0A2H3E1M8</accession>
<evidence type="ECO:0000256" key="1">
    <source>
        <dbReference type="SAM" id="SignalP"/>
    </source>
</evidence>
<evidence type="ECO:0000259" key="2">
    <source>
        <dbReference type="PROSITE" id="PS51782"/>
    </source>
</evidence>
<keyword evidence="4" id="KW-1185">Reference proteome</keyword>
<dbReference type="SUPFAM" id="SSF54106">
    <property type="entry name" value="LysM domain"/>
    <property type="match status" value="1"/>
</dbReference>
<name>A0A2H3E1M8_ARMGA</name>
<organism evidence="3 4">
    <name type="scientific">Armillaria gallica</name>
    <name type="common">Bulbous honey fungus</name>
    <name type="synonym">Armillaria bulbosa</name>
    <dbReference type="NCBI Taxonomy" id="47427"/>
    <lineage>
        <taxon>Eukaryota</taxon>
        <taxon>Fungi</taxon>
        <taxon>Dikarya</taxon>
        <taxon>Basidiomycota</taxon>
        <taxon>Agaricomycotina</taxon>
        <taxon>Agaricomycetes</taxon>
        <taxon>Agaricomycetidae</taxon>
        <taxon>Agaricales</taxon>
        <taxon>Marasmiineae</taxon>
        <taxon>Physalacriaceae</taxon>
        <taxon>Armillaria</taxon>
    </lineage>
</organism>
<feature type="chain" id="PRO_5013763022" description="LysM domain-containing protein" evidence="1">
    <location>
        <begin position="19"/>
        <end position="224"/>
    </location>
</feature>
<gene>
    <name evidence="3" type="ORF">ARMGADRAFT_1076068</name>
</gene>
<dbReference type="SMART" id="SM00257">
    <property type="entry name" value="LysM"/>
    <property type="match status" value="1"/>
</dbReference>
<sequence length="224" mass="24707">MFVRTFILIAATIIGVNAACDNGLPGYTHIVNSGETCWGIATQGGIDVARLETANPGINCDSLTIGQAKALRSQQLMSDLSKGMCAHVPETFTLAATALVANFAGTESRHRRTIRSFPPRRQELRYDNNPPFEYDKPLLFETVLTGPRGLDELEFLEQSLRHCDTVREDCDQLDGNITIAQATLEPVRRLNDIVLSETFIACHKDMNNRVATGYCNSLNSEHPP</sequence>
<dbReference type="EMBL" id="KZ293649">
    <property type="protein sequence ID" value="PBK97592.1"/>
    <property type="molecule type" value="Genomic_DNA"/>
</dbReference>
<dbReference type="CDD" id="cd00118">
    <property type="entry name" value="LysM"/>
    <property type="match status" value="1"/>
</dbReference>
<dbReference type="InterPro" id="IPR018392">
    <property type="entry name" value="LysM"/>
</dbReference>
<dbReference type="InParanoid" id="A0A2H3E1M8"/>
<evidence type="ECO:0000313" key="3">
    <source>
        <dbReference type="EMBL" id="PBK97592.1"/>
    </source>
</evidence>
<protein>
    <recommendedName>
        <fullName evidence="2">LysM domain-containing protein</fullName>
    </recommendedName>
</protein>
<dbReference type="Pfam" id="PF01476">
    <property type="entry name" value="LysM"/>
    <property type="match status" value="1"/>
</dbReference>
<feature type="domain" description="LysM" evidence="2">
    <location>
        <begin position="27"/>
        <end position="71"/>
    </location>
</feature>
<dbReference type="InterPro" id="IPR036779">
    <property type="entry name" value="LysM_dom_sf"/>
</dbReference>
<dbReference type="AlphaFoldDB" id="A0A2H3E1M8"/>
<feature type="signal peptide" evidence="1">
    <location>
        <begin position="1"/>
        <end position="18"/>
    </location>
</feature>
<dbReference type="Gene3D" id="3.10.350.10">
    <property type="entry name" value="LysM domain"/>
    <property type="match status" value="1"/>
</dbReference>
<evidence type="ECO:0000313" key="4">
    <source>
        <dbReference type="Proteomes" id="UP000217790"/>
    </source>
</evidence>
<dbReference type="PROSITE" id="PS51782">
    <property type="entry name" value="LYSM"/>
    <property type="match status" value="1"/>
</dbReference>
<dbReference type="Proteomes" id="UP000217790">
    <property type="component" value="Unassembled WGS sequence"/>
</dbReference>
<proteinExistence type="predicted"/>